<evidence type="ECO:0000313" key="4">
    <source>
        <dbReference type="Proteomes" id="UP000249590"/>
    </source>
</evidence>
<sequence>MSYDAFRHFADTWGLALLVIVFLLMLVFIFRRGSTEKYKRAARIPMEAPESPADSDQKINTIKAEGAGAPRASSEREDRT</sequence>
<keyword evidence="2" id="KW-0472">Membrane</keyword>
<accession>A0A8B2NI29</accession>
<name>A0A8B2NI29_9HYPH</name>
<keyword evidence="2" id="KW-0812">Transmembrane</keyword>
<comment type="caution">
    <text evidence="3">The sequence shown here is derived from an EMBL/GenBank/DDBJ whole genome shotgun (WGS) entry which is preliminary data.</text>
</comment>
<evidence type="ECO:0000256" key="1">
    <source>
        <dbReference type="SAM" id="MobiDB-lite"/>
    </source>
</evidence>
<dbReference type="InterPro" id="IPR008621">
    <property type="entry name" value="Cbb3-typ_cyt_oxidase_comp"/>
</dbReference>
<organism evidence="3 4">
    <name type="scientific">Acuticoccus sediminis</name>
    <dbReference type="NCBI Taxonomy" id="2184697"/>
    <lineage>
        <taxon>Bacteria</taxon>
        <taxon>Pseudomonadati</taxon>
        <taxon>Pseudomonadota</taxon>
        <taxon>Alphaproteobacteria</taxon>
        <taxon>Hyphomicrobiales</taxon>
        <taxon>Amorphaceae</taxon>
        <taxon>Acuticoccus</taxon>
    </lineage>
</organism>
<dbReference type="RefSeq" id="WP_111351548.1">
    <property type="nucleotide sequence ID" value="NZ_JAIWKD010000004.1"/>
</dbReference>
<reference evidence="3 4" key="1">
    <citation type="submission" date="2018-05" db="EMBL/GenBank/DDBJ databases">
        <title>Acuticoccus sediminis sp. nov., isolated from deep-sea sediment of Indian Ocean.</title>
        <authorList>
            <person name="Liu X."/>
            <person name="Lai Q."/>
            <person name="Du Y."/>
            <person name="Sun F."/>
            <person name="Zhang X."/>
            <person name="Wang S."/>
            <person name="Shao Z."/>
        </authorList>
    </citation>
    <scope>NUCLEOTIDE SEQUENCE [LARGE SCALE GENOMIC DNA]</scope>
    <source>
        <strain evidence="3 4">PTG4-2</strain>
    </source>
</reference>
<feature type="transmembrane region" description="Helical" evidence="2">
    <location>
        <begin position="12"/>
        <end position="30"/>
    </location>
</feature>
<dbReference type="CDD" id="cd01324">
    <property type="entry name" value="cbb3_Oxidase_CcoQ"/>
    <property type="match status" value="1"/>
</dbReference>
<dbReference type="OrthoDB" id="9801588at2"/>
<keyword evidence="4" id="KW-1185">Reference proteome</keyword>
<keyword evidence="2" id="KW-1133">Transmembrane helix</keyword>
<gene>
    <name evidence="3" type="ORF">DLJ53_28065</name>
</gene>
<dbReference type="AlphaFoldDB" id="A0A8B2NI29"/>
<protein>
    <submittedName>
        <fullName evidence="3">CcoQ/FixQ family Cbb3-type cytochrome c oxidase assembly chaperone</fullName>
    </submittedName>
</protein>
<proteinExistence type="predicted"/>
<evidence type="ECO:0000256" key="2">
    <source>
        <dbReference type="SAM" id="Phobius"/>
    </source>
</evidence>
<feature type="region of interest" description="Disordered" evidence="1">
    <location>
        <begin position="46"/>
        <end position="80"/>
    </location>
</feature>
<dbReference type="Pfam" id="PF05545">
    <property type="entry name" value="FixQ"/>
    <property type="match status" value="1"/>
</dbReference>
<evidence type="ECO:0000313" key="3">
    <source>
        <dbReference type="EMBL" id="RAH97704.1"/>
    </source>
</evidence>
<dbReference type="Proteomes" id="UP000249590">
    <property type="component" value="Unassembled WGS sequence"/>
</dbReference>
<dbReference type="EMBL" id="QHHQ01000008">
    <property type="protein sequence ID" value="RAH97704.1"/>
    <property type="molecule type" value="Genomic_DNA"/>
</dbReference>